<comment type="caution">
    <text evidence="1">The sequence shown here is derived from an EMBL/GenBank/DDBJ whole genome shotgun (WGS) entry which is preliminary data.</text>
</comment>
<dbReference type="Proteomes" id="UP000789860">
    <property type="component" value="Unassembled WGS sequence"/>
</dbReference>
<feature type="non-terminal residue" evidence="1">
    <location>
        <position position="125"/>
    </location>
</feature>
<sequence length="125" mass="13637">MNRNFIFAFILLATLSMVYAQRYKRRDDIPSICSPDEVPLKLAFSPSPMNAGSSVEFTVVGELATEVPTGSVINGAFYNNDHTFIDTFGVDFCAASQGINCPIPAGVEFRTVFNITASKDLPSLF</sequence>
<accession>A0ACA9MLD9</accession>
<protein>
    <submittedName>
        <fullName evidence="1">3979_t:CDS:1</fullName>
    </submittedName>
</protein>
<keyword evidence="2" id="KW-1185">Reference proteome</keyword>
<reference evidence="1" key="1">
    <citation type="submission" date="2021-06" db="EMBL/GenBank/DDBJ databases">
        <authorList>
            <person name="Kallberg Y."/>
            <person name="Tangrot J."/>
            <person name="Rosling A."/>
        </authorList>
    </citation>
    <scope>NUCLEOTIDE SEQUENCE</scope>
    <source>
        <strain evidence="1">AU212A</strain>
    </source>
</reference>
<evidence type="ECO:0000313" key="2">
    <source>
        <dbReference type="Proteomes" id="UP000789860"/>
    </source>
</evidence>
<gene>
    <name evidence="1" type="ORF">SCALOS_LOCUS6888</name>
</gene>
<name>A0ACA9MLD9_9GLOM</name>
<evidence type="ECO:0000313" key="1">
    <source>
        <dbReference type="EMBL" id="CAG8599766.1"/>
    </source>
</evidence>
<dbReference type="EMBL" id="CAJVPM010014184">
    <property type="protein sequence ID" value="CAG8599766.1"/>
    <property type="molecule type" value="Genomic_DNA"/>
</dbReference>
<organism evidence="1 2">
    <name type="scientific">Scutellospora calospora</name>
    <dbReference type="NCBI Taxonomy" id="85575"/>
    <lineage>
        <taxon>Eukaryota</taxon>
        <taxon>Fungi</taxon>
        <taxon>Fungi incertae sedis</taxon>
        <taxon>Mucoromycota</taxon>
        <taxon>Glomeromycotina</taxon>
        <taxon>Glomeromycetes</taxon>
        <taxon>Diversisporales</taxon>
        <taxon>Gigasporaceae</taxon>
        <taxon>Scutellospora</taxon>
    </lineage>
</organism>
<proteinExistence type="predicted"/>